<evidence type="ECO:0000313" key="2">
    <source>
        <dbReference type="EMBL" id="KAG5930340.1"/>
    </source>
</evidence>
<protein>
    <recommendedName>
        <fullName evidence="1">DUF7779 domain-containing protein</fullName>
    </recommendedName>
</protein>
<evidence type="ECO:0000259" key="1">
    <source>
        <dbReference type="Pfam" id="PF25000"/>
    </source>
</evidence>
<dbReference type="EMBL" id="SRPY01000016">
    <property type="protein sequence ID" value="KAG5930340.1"/>
    <property type="molecule type" value="Genomic_DNA"/>
</dbReference>
<feature type="domain" description="DUF7779" evidence="1">
    <location>
        <begin position="67"/>
        <end position="108"/>
    </location>
</feature>
<name>A0A8K0JF01_9HYPO</name>
<dbReference type="InterPro" id="IPR056681">
    <property type="entry name" value="DUF7779"/>
</dbReference>
<sequence>MRVKRMSSALEGEAEAARIGQEDILEAIYKWLDPKTDASTFKSMALLAWAASEKLRSLSITSISFCSVGDAAEELIRSALITRARRSPTYSVHRLMQWSSRKGMNEAETAKYFDARLCTCSAGDFLITIDIGHQIAA</sequence>
<gene>
    <name evidence="2" type="ORF">E4U42_001855</name>
</gene>
<accession>A0A8K0JF01</accession>
<dbReference type="Proteomes" id="UP000811619">
    <property type="component" value="Unassembled WGS sequence"/>
</dbReference>
<keyword evidence="3" id="KW-1185">Reference proteome</keyword>
<organism evidence="2 3">
    <name type="scientific">Claviceps africana</name>
    <dbReference type="NCBI Taxonomy" id="83212"/>
    <lineage>
        <taxon>Eukaryota</taxon>
        <taxon>Fungi</taxon>
        <taxon>Dikarya</taxon>
        <taxon>Ascomycota</taxon>
        <taxon>Pezizomycotina</taxon>
        <taxon>Sordariomycetes</taxon>
        <taxon>Hypocreomycetidae</taxon>
        <taxon>Hypocreales</taxon>
        <taxon>Clavicipitaceae</taxon>
        <taxon>Claviceps</taxon>
    </lineage>
</organism>
<dbReference type="AlphaFoldDB" id="A0A8K0JF01"/>
<dbReference type="OrthoDB" id="6161812at2759"/>
<proteinExistence type="predicted"/>
<dbReference type="Pfam" id="PF25000">
    <property type="entry name" value="DUF7779"/>
    <property type="match status" value="1"/>
</dbReference>
<comment type="caution">
    <text evidence="2">The sequence shown here is derived from an EMBL/GenBank/DDBJ whole genome shotgun (WGS) entry which is preliminary data.</text>
</comment>
<reference evidence="2" key="1">
    <citation type="journal article" date="2020" name="bioRxiv">
        <title>Whole genome comparisons of ergot fungi reveals the divergence and evolution of species within the genus Claviceps are the result of varying mechanisms driving genome evolution and host range expansion.</title>
        <authorList>
            <person name="Wyka S.A."/>
            <person name="Mondo S.J."/>
            <person name="Liu M."/>
            <person name="Dettman J."/>
            <person name="Nalam V."/>
            <person name="Broders K.D."/>
        </authorList>
    </citation>
    <scope>NUCLEOTIDE SEQUENCE</scope>
    <source>
        <strain evidence="2">CCC 489</strain>
    </source>
</reference>
<evidence type="ECO:0000313" key="3">
    <source>
        <dbReference type="Proteomes" id="UP000811619"/>
    </source>
</evidence>